<dbReference type="AlphaFoldDB" id="A0A2N3Y5D9"/>
<keyword evidence="6" id="KW-1185">Reference proteome</keyword>
<accession>A0A2N3Y5D9</accession>
<dbReference type="STRING" id="994479.GCA_000194155_06847"/>
<dbReference type="InterPro" id="IPR014031">
    <property type="entry name" value="Ketoacyl_synth_C"/>
</dbReference>
<dbReference type="PROSITE" id="PS52004">
    <property type="entry name" value="KS3_2"/>
    <property type="match status" value="1"/>
</dbReference>
<evidence type="ECO:0000256" key="2">
    <source>
        <dbReference type="ARBA" id="ARBA00022553"/>
    </source>
</evidence>
<gene>
    <name evidence="5" type="ORF">A8926_6200</name>
</gene>
<dbReference type="InterPro" id="IPR016039">
    <property type="entry name" value="Thiolase-like"/>
</dbReference>
<dbReference type="GO" id="GO:0004312">
    <property type="term" value="F:fatty acid synthase activity"/>
    <property type="evidence" value="ECO:0007669"/>
    <property type="project" value="TreeGrafter"/>
</dbReference>
<dbReference type="Pfam" id="PF02801">
    <property type="entry name" value="Ketoacyl-synt_C"/>
    <property type="match status" value="1"/>
</dbReference>
<dbReference type="RefSeq" id="WP_010314053.1">
    <property type="nucleotide sequence ID" value="NZ_CP061007.1"/>
</dbReference>
<dbReference type="InterPro" id="IPR050091">
    <property type="entry name" value="PKS_NRPS_Biosynth_Enz"/>
</dbReference>
<dbReference type="GO" id="GO:0006633">
    <property type="term" value="P:fatty acid biosynthetic process"/>
    <property type="evidence" value="ECO:0007669"/>
    <property type="project" value="TreeGrafter"/>
</dbReference>
<dbReference type="InterPro" id="IPR014030">
    <property type="entry name" value="Ketoacyl_synth_N"/>
</dbReference>
<sequence length="612" mass="65915">MSPDGVRRQAPVAVIGMSARVPGADDADEFWDLFACGKRTMSHPPAGRLDDYRADIGDIEEPTVSFFSDVVGFEPALFGITYRMAVWMDPQQRLMLEAAWQALESAGIPPRSLAGEDVGVFVSTTCSDMRDRMAFRHVVDRYSAVGLLLTFVSARISHHFDLRGPSITLDTACAGGLTALSQAVSGLRAGEFRMALVGSPNVYLHGHMQAVMQRFGAVTPSGEARCFSADADGYVRGEGVFCFVVKLLDDAIADGDPVLAIVRGSSVNHDGRRGGLTRSDPESQRELINRALTQAGLTPNDLGYVECHAAGTPKGDPIEVQALRDLTRASSSTAAGPDGKLWLGSAKANIGHLEGGAGSASLAKAIQILRYRTIPMTPGVSDLHRDVPVDRHPVEIATTTLSWPDGKPRRVGVTALGVGGANAHAVLEEAPLFPSLAVSRKARWTIPVSARTTKSLTRLVDKLASFIQHGHRTPNDTTGLPAPDFAAAVWTLCVGREQLDSRIIITAHDSDEFVEAAQAFVQEKDHPLLHTGSAGENQTRLRDVGMPAAEIDSAERWLAGDTVDWSVFWPVDQRPRRVALVPYPFDRRACWPEVAGPLGKSSEDDQTNLEHS</sequence>
<dbReference type="CDD" id="cd00833">
    <property type="entry name" value="PKS"/>
    <property type="match status" value="1"/>
</dbReference>
<keyword evidence="1" id="KW-0596">Phosphopantetheine</keyword>
<organism evidence="5 6">
    <name type="scientific">Saccharopolyspora spinosa</name>
    <dbReference type="NCBI Taxonomy" id="60894"/>
    <lineage>
        <taxon>Bacteria</taxon>
        <taxon>Bacillati</taxon>
        <taxon>Actinomycetota</taxon>
        <taxon>Actinomycetes</taxon>
        <taxon>Pseudonocardiales</taxon>
        <taxon>Pseudonocardiaceae</taxon>
        <taxon>Saccharopolyspora</taxon>
    </lineage>
</organism>
<dbReference type="Pfam" id="PF16197">
    <property type="entry name" value="KAsynt_C_assoc"/>
    <property type="match status" value="1"/>
</dbReference>
<evidence type="ECO:0000313" key="6">
    <source>
        <dbReference type="Proteomes" id="UP000233786"/>
    </source>
</evidence>
<evidence type="ECO:0000256" key="1">
    <source>
        <dbReference type="ARBA" id="ARBA00022450"/>
    </source>
</evidence>
<reference evidence="5" key="1">
    <citation type="submission" date="2017-12" db="EMBL/GenBank/DDBJ databases">
        <title>Sequencing the genomes of 1000 Actinobacteria strains.</title>
        <authorList>
            <person name="Klenk H.-P."/>
        </authorList>
    </citation>
    <scope>NUCLEOTIDE SEQUENCE [LARGE SCALE GENOMIC DNA]</scope>
    <source>
        <strain evidence="5">DSM 44228</strain>
    </source>
</reference>
<comment type="similarity">
    <text evidence="3">Belongs to the thiolase-like superfamily. Beta-ketoacyl-ACP synthases family.</text>
</comment>
<proteinExistence type="inferred from homology"/>
<dbReference type="SUPFAM" id="SSF53901">
    <property type="entry name" value="Thiolase-like"/>
    <property type="match status" value="1"/>
</dbReference>
<dbReference type="Gene3D" id="3.30.70.3290">
    <property type="match status" value="1"/>
</dbReference>
<dbReference type="Proteomes" id="UP000233786">
    <property type="component" value="Unassembled WGS sequence"/>
</dbReference>
<keyword evidence="3" id="KW-0808">Transferase</keyword>
<dbReference type="PANTHER" id="PTHR43775:SF37">
    <property type="entry name" value="SI:DKEY-61P9.11"/>
    <property type="match status" value="1"/>
</dbReference>
<dbReference type="Pfam" id="PF00109">
    <property type="entry name" value="ketoacyl-synt"/>
    <property type="match status" value="1"/>
</dbReference>
<dbReference type="Gene3D" id="3.40.47.10">
    <property type="match status" value="1"/>
</dbReference>
<evidence type="ECO:0000313" key="5">
    <source>
        <dbReference type="EMBL" id="PKW18137.1"/>
    </source>
</evidence>
<dbReference type="EMBL" id="PJNB01000001">
    <property type="protein sequence ID" value="PKW18137.1"/>
    <property type="molecule type" value="Genomic_DNA"/>
</dbReference>
<comment type="caution">
    <text evidence="5">The sequence shown here is derived from an EMBL/GenBank/DDBJ whole genome shotgun (WGS) entry which is preliminary data.</text>
</comment>
<dbReference type="OrthoDB" id="3651481at2"/>
<dbReference type="SMART" id="SM00825">
    <property type="entry name" value="PKS_KS"/>
    <property type="match status" value="1"/>
</dbReference>
<name>A0A2N3Y5D9_SACSN</name>
<dbReference type="PANTHER" id="PTHR43775">
    <property type="entry name" value="FATTY ACID SYNTHASE"/>
    <property type="match status" value="1"/>
</dbReference>
<protein>
    <submittedName>
        <fullName evidence="5">Ketoacyl-synthetase-like protein</fullName>
    </submittedName>
</protein>
<dbReference type="InterPro" id="IPR032821">
    <property type="entry name" value="PKS_assoc"/>
</dbReference>
<evidence type="ECO:0000256" key="3">
    <source>
        <dbReference type="RuleBase" id="RU003694"/>
    </source>
</evidence>
<keyword evidence="2" id="KW-0597">Phosphoprotein</keyword>
<evidence type="ECO:0000259" key="4">
    <source>
        <dbReference type="PROSITE" id="PS52004"/>
    </source>
</evidence>
<dbReference type="InterPro" id="IPR020841">
    <property type="entry name" value="PKS_Beta-ketoAc_synthase_dom"/>
</dbReference>
<feature type="domain" description="Ketosynthase family 3 (KS3)" evidence="4">
    <location>
        <begin position="9"/>
        <end position="429"/>
    </location>
</feature>